<proteinExistence type="predicted"/>
<dbReference type="EMBL" id="CACVBM020001222">
    <property type="protein sequence ID" value="CAA7040109.1"/>
    <property type="molecule type" value="Genomic_DNA"/>
</dbReference>
<dbReference type="AlphaFoldDB" id="A0A6D2JJQ0"/>
<gene>
    <name evidence="1" type="ORF">MERR_LOCUS27344</name>
</gene>
<sequence length="75" mass="8335">MGVGNPYKRDVCGSKVFGRVSTFAWDLTLWTVTIWTVCGLTGRGACEHQRVFRSPPVVKTTWTATPCKSRYLGPV</sequence>
<organism evidence="1 2">
    <name type="scientific">Microthlaspi erraticum</name>
    <dbReference type="NCBI Taxonomy" id="1685480"/>
    <lineage>
        <taxon>Eukaryota</taxon>
        <taxon>Viridiplantae</taxon>
        <taxon>Streptophyta</taxon>
        <taxon>Embryophyta</taxon>
        <taxon>Tracheophyta</taxon>
        <taxon>Spermatophyta</taxon>
        <taxon>Magnoliopsida</taxon>
        <taxon>eudicotyledons</taxon>
        <taxon>Gunneridae</taxon>
        <taxon>Pentapetalae</taxon>
        <taxon>rosids</taxon>
        <taxon>malvids</taxon>
        <taxon>Brassicales</taxon>
        <taxon>Brassicaceae</taxon>
        <taxon>Coluteocarpeae</taxon>
        <taxon>Microthlaspi</taxon>
    </lineage>
</organism>
<name>A0A6D2JJQ0_9BRAS</name>
<evidence type="ECO:0000313" key="1">
    <source>
        <dbReference type="EMBL" id="CAA7040109.1"/>
    </source>
</evidence>
<dbReference type="Proteomes" id="UP000467841">
    <property type="component" value="Unassembled WGS sequence"/>
</dbReference>
<comment type="caution">
    <text evidence="1">The sequence shown here is derived from an EMBL/GenBank/DDBJ whole genome shotgun (WGS) entry which is preliminary data.</text>
</comment>
<accession>A0A6D2JJQ0</accession>
<reference evidence="1" key="1">
    <citation type="submission" date="2020-01" db="EMBL/GenBank/DDBJ databases">
        <authorList>
            <person name="Mishra B."/>
        </authorList>
    </citation>
    <scope>NUCLEOTIDE SEQUENCE [LARGE SCALE GENOMIC DNA]</scope>
</reference>
<evidence type="ECO:0000313" key="2">
    <source>
        <dbReference type="Proteomes" id="UP000467841"/>
    </source>
</evidence>
<keyword evidence="2" id="KW-1185">Reference proteome</keyword>
<protein>
    <submittedName>
        <fullName evidence="1">Uncharacterized protein</fullName>
    </submittedName>
</protein>